<gene>
    <name evidence="5" type="primary">ngdn-b_0</name>
    <name evidence="3" type="ORF">CM83_48857</name>
    <name evidence="4" type="ORF">CM83_48858</name>
    <name evidence="5" type="ORF">g.38701</name>
</gene>
<evidence type="ECO:0000313" key="4">
    <source>
        <dbReference type="EMBL" id="JAG17159.1"/>
    </source>
</evidence>
<dbReference type="EMBL" id="GBHO01026445">
    <property type="protein sequence ID" value="JAG17159.1"/>
    <property type="molecule type" value="Transcribed_RNA"/>
</dbReference>
<reference evidence="5" key="3">
    <citation type="journal article" date="2016" name="Gigascience">
        <title>De novo construction of an expanded transcriptome assembly for the western tarnished plant bug, Lygus hesperus.</title>
        <authorList>
            <person name="Tassone E.E."/>
            <person name="Geib S.M."/>
            <person name="Hall B."/>
            <person name="Fabrick J.A."/>
            <person name="Brent C.S."/>
            <person name="Hull J.J."/>
        </authorList>
    </citation>
    <scope>NUCLEOTIDE SEQUENCE</scope>
</reference>
<dbReference type="GO" id="GO:0032040">
    <property type="term" value="C:small-subunit processome"/>
    <property type="evidence" value="ECO:0007669"/>
    <property type="project" value="TreeGrafter"/>
</dbReference>
<dbReference type="EMBL" id="GDHC01021484">
    <property type="protein sequence ID" value="JAP97144.1"/>
    <property type="molecule type" value="Transcribed_RNA"/>
</dbReference>
<dbReference type="Pfam" id="PF04000">
    <property type="entry name" value="Sas10_Utp3"/>
    <property type="match status" value="1"/>
</dbReference>
<feature type="region of interest" description="Disordered" evidence="2">
    <location>
        <begin position="276"/>
        <end position="302"/>
    </location>
</feature>
<dbReference type="PANTHER" id="PTHR13237:SF9">
    <property type="entry name" value="NEUROGUIDIN"/>
    <property type="match status" value="1"/>
</dbReference>
<feature type="compositionally biased region" description="Basic residues" evidence="2">
    <location>
        <begin position="283"/>
        <end position="302"/>
    </location>
</feature>
<dbReference type="EMBL" id="GBHO01026446">
    <property type="protein sequence ID" value="JAG17158.1"/>
    <property type="molecule type" value="Transcribed_RNA"/>
</dbReference>
<reference evidence="3" key="2">
    <citation type="submission" date="2014-07" db="EMBL/GenBank/DDBJ databases">
        <authorList>
            <person name="Hull J."/>
        </authorList>
    </citation>
    <scope>NUCLEOTIDE SEQUENCE</scope>
</reference>
<proteinExistence type="inferred from homology"/>
<comment type="similarity">
    <text evidence="1">Belongs to the SAS10 family.</text>
</comment>
<feature type="region of interest" description="Disordered" evidence="2">
    <location>
        <begin position="120"/>
        <end position="180"/>
    </location>
</feature>
<name>A0A0A9XEF2_LYGHE</name>
<organism evidence="3">
    <name type="scientific">Lygus hesperus</name>
    <name type="common">Western plant bug</name>
    <dbReference type="NCBI Taxonomy" id="30085"/>
    <lineage>
        <taxon>Eukaryota</taxon>
        <taxon>Metazoa</taxon>
        <taxon>Ecdysozoa</taxon>
        <taxon>Arthropoda</taxon>
        <taxon>Hexapoda</taxon>
        <taxon>Insecta</taxon>
        <taxon>Pterygota</taxon>
        <taxon>Neoptera</taxon>
        <taxon>Paraneoptera</taxon>
        <taxon>Hemiptera</taxon>
        <taxon>Heteroptera</taxon>
        <taxon>Panheteroptera</taxon>
        <taxon>Cimicomorpha</taxon>
        <taxon>Miridae</taxon>
        <taxon>Mirini</taxon>
        <taxon>Lygus</taxon>
    </lineage>
</organism>
<dbReference type="GO" id="GO:0000462">
    <property type="term" value="P:maturation of SSU-rRNA from tricistronic rRNA transcript (SSU-rRNA, 5.8S rRNA, LSU-rRNA)"/>
    <property type="evidence" value="ECO:0007669"/>
    <property type="project" value="TreeGrafter"/>
</dbReference>
<accession>A0A0A9XEF2</accession>
<dbReference type="AlphaFoldDB" id="A0A0A9XEF2"/>
<dbReference type="PANTHER" id="PTHR13237">
    <property type="entry name" value="SOMETHING ABOUT SILENCING PROTEIN 10-RELATED"/>
    <property type="match status" value="1"/>
</dbReference>
<sequence length="302" mass="34476">METNHASENGGEVPGVRNALSTIANMAKNLTSTIDSLCADVKTKNLQNGISLLTIKEKLLVFYMQYLAEFMKIKVCGQKVEGSVVIERLAEIRVYLERIHPIEKKLKYQIEKMLKAATVGSTDKNDPSRFRANPASMSLETNEDEEADDDSGDDESKKKPGIYVPPKLSAVHYDGDESRAERRRKIIERARKRALQSSVMQELKEEYLDTPVEVKSTNSLKQMEDKYQKRKREFEEEYFTRLPVTKGEIKRAKRISTIGTLGDEVTRFEDTSILHGDMSSVSKKNKTKKKFTKRGGKKKFKR</sequence>
<dbReference type="InterPro" id="IPR007146">
    <property type="entry name" value="Sas10/Utp3/C1D"/>
</dbReference>
<protein>
    <submittedName>
        <fullName evidence="5">Neuroguidin-B</fullName>
    </submittedName>
</protein>
<reference evidence="3" key="1">
    <citation type="journal article" date="2014" name="PLoS ONE">
        <title>Transcriptome-Based Identification of ABC Transporters in the Western Tarnished Plant Bug Lygus hesperus.</title>
        <authorList>
            <person name="Hull J.J."/>
            <person name="Chaney K."/>
            <person name="Geib S.M."/>
            <person name="Fabrick J.A."/>
            <person name="Brent C.S."/>
            <person name="Walsh D."/>
            <person name="Lavine L.C."/>
        </authorList>
    </citation>
    <scope>NUCLEOTIDE SEQUENCE</scope>
</reference>
<evidence type="ECO:0000313" key="5">
    <source>
        <dbReference type="EMBL" id="JAP97144.1"/>
    </source>
</evidence>
<evidence type="ECO:0000256" key="2">
    <source>
        <dbReference type="SAM" id="MobiDB-lite"/>
    </source>
</evidence>
<evidence type="ECO:0000313" key="3">
    <source>
        <dbReference type="EMBL" id="JAG17158.1"/>
    </source>
</evidence>
<evidence type="ECO:0000256" key="1">
    <source>
        <dbReference type="ARBA" id="ARBA00010979"/>
    </source>
</evidence>
<feature type="compositionally biased region" description="Acidic residues" evidence="2">
    <location>
        <begin position="141"/>
        <end position="153"/>
    </location>
</feature>